<keyword evidence="12" id="KW-1185">Reference proteome</keyword>
<evidence type="ECO:0000256" key="9">
    <source>
        <dbReference type="PROSITE-ProRule" id="PRU10141"/>
    </source>
</evidence>
<dbReference type="InterPro" id="IPR011009">
    <property type="entry name" value="Kinase-like_dom_sf"/>
</dbReference>
<evidence type="ECO:0000313" key="11">
    <source>
        <dbReference type="EMBL" id="KAF2294009.1"/>
    </source>
</evidence>
<organism evidence="11 12">
    <name type="scientific">Hevea brasiliensis</name>
    <name type="common">Para rubber tree</name>
    <name type="synonym">Siphonia brasiliensis</name>
    <dbReference type="NCBI Taxonomy" id="3981"/>
    <lineage>
        <taxon>Eukaryota</taxon>
        <taxon>Viridiplantae</taxon>
        <taxon>Streptophyta</taxon>
        <taxon>Embryophyta</taxon>
        <taxon>Tracheophyta</taxon>
        <taxon>Spermatophyta</taxon>
        <taxon>Magnoliopsida</taxon>
        <taxon>eudicotyledons</taxon>
        <taxon>Gunneridae</taxon>
        <taxon>Pentapetalae</taxon>
        <taxon>rosids</taxon>
        <taxon>fabids</taxon>
        <taxon>Malpighiales</taxon>
        <taxon>Euphorbiaceae</taxon>
        <taxon>Crotonoideae</taxon>
        <taxon>Micrandreae</taxon>
        <taxon>Hevea</taxon>
    </lineage>
</organism>
<dbReference type="EC" id="2.7.11.25" evidence="2"/>
<evidence type="ECO:0000256" key="6">
    <source>
        <dbReference type="ARBA" id="ARBA00022840"/>
    </source>
</evidence>
<dbReference type="PROSITE" id="PS00107">
    <property type="entry name" value="PROTEIN_KINASE_ATP"/>
    <property type="match status" value="1"/>
</dbReference>
<comment type="similarity">
    <text evidence="1">Belongs to the protein kinase superfamily. STE Ser/Thr protein kinase family. MAP kinase kinase kinase subfamily.</text>
</comment>
<dbReference type="Pfam" id="PF00069">
    <property type="entry name" value="Pkinase"/>
    <property type="match status" value="1"/>
</dbReference>
<feature type="domain" description="Protein kinase" evidence="10">
    <location>
        <begin position="41"/>
        <end position="305"/>
    </location>
</feature>
<evidence type="ECO:0000256" key="5">
    <source>
        <dbReference type="ARBA" id="ARBA00022777"/>
    </source>
</evidence>
<keyword evidence="3" id="KW-0808">Transferase</keyword>
<dbReference type="PANTHER" id="PTHR48016">
    <property type="entry name" value="MAP KINASE KINASE KINASE SSK2-RELATED-RELATED"/>
    <property type="match status" value="1"/>
</dbReference>
<dbReference type="Gene3D" id="1.10.510.10">
    <property type="entry name" value="Transferase(Phosphotransferase) domain 1"/>
    <property type="match status" value="1"/>
</dbReference>
<dbReference type="InterPro" id="IPR050538">
    <property type="entry name" value="MAP_kinase_kinase_kinase"/>
</dbReference>
<dbReference type="GO" id="GO:0004709">
    <property type="term" value="F:MAP kinase kinase kinase activity"/>
    <property type="evidence" value="ECO:0007669"/>
    <property type="project" value="UniProtKB-EC"/>
</dbReference>
<feature type="binding site" evidence="9">
    <location>
        <position position="69"/>
    </location>
    <ligand>
        <name>ATP</name>
        <dbReference type="ChEBI" id="CHEBI:30616"/>
    </ligand>
</feature>
<dbReference type="AlphaFoldDB" id="A0A6A6L2V2"/>
<protein>
    <recommendedName>
        <fullName evidence="2">mitogen-activated protein kinase kinase kinase</fullName>
        <ecNumber evidence="2">2.7.11.25</ecNumber>
    </recommendedName>
</protein>
<dbReference type="Gene3D" id="3.30.200.20">
    <property type="entry name" value="Phosphorylase Kinase, domain 1"/>
    <property type="match status" value="1"/>
</dbReference>
<evidence type="ECO:0000259" key="10">
    <source>
        <dbReference type="PROSITE" id="PS50011"/>
    </source>
</evidence>
<dbReference type="InterPro" id="IPR000719">
    <property type="entry name" value="Prot_kinase_dom"/>
</dbReference>
<keyword evidence="5" id="KW-0418">Kinase</keyword>
<dbReference type="CDD" id="cd06606">
    <property type="entry name" value="STKc_MAPKKK"/>
    <property type="match status" value="1"/>
</dbReference>
<dbReference type="Proteomes" id="UP000467840">
    <property type="component" value="Chromosome 7"/>
</dbReference>
<dbReference type="GO" id="GO:0005737">
    <property type="term" value="C:cytoplasm"/>
    <property type="evidence" value="ECO:0007669"/>
    <property type="project" value="TreeGrafter"/>
</dbReference>
<dbReference type="SUPFAM" id="SSF56112">
    <property type="entry name" value="Protein kinase-like (PK-like)"/>
    <property type="match status" value="1"/>
</dbReference>
<dbReference type="PANTHER" id="PTHR48016:SF61">
    <property type="entry name" value="PROTEIN KINASE DOMAIN-CONTAINING PROTEIN"/>
    <property type="match status" value="1"/>
</dbReference>
<evidence type="ECO:0000313" key="12">
    <source>
        <dbReference type="Proteomes" id="UP000467840"/>
    </source>
</evidence>
<evidence type="ECO:0000256" key="3">
    <source>
        <dbReference type="ARBA" id="ARBA00022679"/>
    </source>
</evidence>
<reference evidence="11 12" key="1">
    <citation type="journal article" date="2020" name="Mol. Plant">
        <title>The Chromosome-Based Rubber Tree Genome Provides New Insights into Spurge Genome Evolution and Rubber Biosynthesis.</title>
        <authorList>
            <person name="Liu J."/>
            <person name="Shi C."/>
            <person name="Shi C.C."/>
            <person name="Li W."/>
            <person name="Zhang Q.J."/>
            <person name="Zhang Y."/>
            <person name="Li K."/>
            <person name="Lu H.F."/>
            <person name="Shi C."/>
            <person name="Zhu S.T."/>
            <person name="Xiao Z.Y."/>
            <person name="Nan H."/>
            <person name="Yue Y."/>
            <person name="Zhu X.G."/>
            <person name="Wu Y."/>
            <person name="Hong X.N."/>
            <person name="Fan G.Y."/>
            <person name="Tong Y."/>
            <person name="Zhang D."/>
            <person name="Mao C.L."/>
            <person name="Liu Y.L."/>
            <person name="Hao S.J."/>
            <person name="Liu W.Q."/>
            <person name="Lv M.Q."/>
            <person name="Zhang H.B."/>
            <person name="Liu Y."/>
            <person name="Hu-Tang G.R."/>
            <person name="Wang J.P."/>
            <person name="Wang J.H."/>
            <person name="Sun Y.H."/>
            <person name="Ni S.B."/>
            <person name="Chen W.B."/>
            <person name="Zhang X.C."/>
            <person name="Jiao Y.N."/>
            <person name="Eichler E.E."/>
            <person name="Li G.H."/>
            <person name="Liu X."/>
            <person name="Gao L.Z."/>
        </authorList>
    </citation>
    <scope>NUCLEOTIDE SEQUENCE [LARGE SCALE GENOMIC DNA]</scope>
    <source>
        <strain evidence="12">cv. GT1</strain>
        <tissue evidence="11">Leaf</tissue>
    </source>
</reference>
<evidence type="ECO:0000256" key="2">
    <source>
        <dbReference type="ARBA" id="ARBA00012406"/>
    </source>
</evidence>
<dbReference type="SMART" id="SM00220">
    <property type="entry name" value="S_TKc"/>
    <property type="match status" value="1"/>
</dbReference>
<evidence type="ECO:0000256" key="1">
    <source>
        <dbReference type="ARBA" id="ARBA00006529"/>
    </source>
</evidence>
<sequence length="315" mass="36636">MWNHDNNESDPLMSQLLEDTTLNTCQINRQRLNITKSKWRKDRKKPLGGGISGKVYKGYADGGFFFAVKEIRIENKGEIDKIKQEVKLLCQFSHPNIVKYYGTEEDESKVNIFLELVSTGSLRKVYKSFELEESQVSHYTKQILEGLKYLHERKVVHRDIKCANILWEKGYVKITDFGLTKVTGLIALLKSRYGKIDWIAPEVMKQDKEYGFEADIWSLGCTVVEMLIRDFPYSHFKELHAKSTDPLKDFKADLELEVQKGSILHYLPKYSLHDYPLALDFIERCLKLNPNERPTADTLLEHEFVRDKFVKDSGC</sequence>
<keyword evidence="6 9" id="KW-0067">ATP-binding</keyword>
<dbReference type="EMBL" id="JAAGAX010000013">
    <property type="protein sequence ID" value="KAF2294009.1"/>
    <property type="molecule type" value="Genomic_DNA"/>
</dbReference>
<evidence type="ECO:0000256" key="4">
    <source>
        <dbReference type="ARBA" id="ARBA00022741"/>
    </source>
</evidence>
<proteinExistence type="inferred from homology"/>
<gene>
    <name evidence="11" type="ORF">GH714_006342</name>
</gene>
<comment type="catalytic activity">
    <reaction evidence="8">
        <text>L-seryl-[protein] + ATP = O-phospho-L-seryl-[protein] + ADP + H(+)</text>
        <dbReference type="Rhea" id="RHEA:17989"/>
        <dbReference type="Rhea" id="RHEA-COMP:9863"/>
        <dbReference type="Rhea" id="RHEA-COMP:11604"/>
        <dbReference type="ChEBI" id="CHEBI:15378"/>
        <dbReference type="ChEBI" id="CHEBI:29999"/>
        <dbReference type="ChEBI" id="CHEBI:30616"/>
        <dbReference type="ChEBI" id="CHEBI:83421"/>
        <dbReference type="ChEBI" id="CHEBI:456216"/>
        <dbReference type="EC" id="2.7.11.25"/>
    </reaction>
</comment>
<dbReference type="GO" id="GO:0005524">
    <property type="term" value="F:ATP binding"/>
    <property type="evidence" value="ECO:0007669"/>
    <property type="project" value="UniProtKB-UniRule"/>
</dbReference>
<dbReference type="PROSITE" id="PS50011">
    <property type="entry name" value="PROTEIN_KINASE_DOM"/>
    <property type="match status" value="1"/>
</dbReference>
<evidence type="ECO:0000256" key="8">
    <source>
        <dbReference type="ARBA" id="ARBA00048329"/>
    </source>
</evidence>
<keyword evidence="4 9" id="KW-0547">Nucleotide-binding</keyword>
<dbReference type="InterPro" id="IPR017441">
    <property type="entry name" value="Protein_kinase_ATP_BS"/>
</dbReference>
<comment type="catalytic activity">
    <reaction evidence="7">
        <text>L-threonyl-[protein] + ATP = O-phospho-L-threonyl-[protein] + ADP + H(+)</text>
        <dbReference type="Rhea" id="RHEA:46608"/>
        <dbReference type="Rhea" id="RHEA-COMP:11060"/>
        <dbReference type="Rhea" id="RHEA-COMP:11605"/>
        <dbReference type="ChEBI" id="CHEBI:15378"/>
        <dbReference type="ChEBI" id="CHEBI:30013"/>
        <dbReference type="ChEBI" id="CHEBI:30616"/>
        <dbReference type="ChEBI" id="CHEBI:61977"/>
        <dbReference type="ChEBI" id="CHEBI:456216"/>
        <dbReference type="EC" id="2.7.11.25"/>
    </reaction>
</comment>
<name>A0A6A6L2V2_HEVBR</name>
<evidence type="ECO:0000256" key="7">
    <source>
        <dbReference type="ARBA" id="ARBA00047559"/>
    </source>
</evidence>
<comment type="caution">
    <text evidence="11">The sequence shown here is derived from an EMBL/GenBank/DDBJ whole genome shotgun (WGS) entry which is preliminary data.</text>
</comment>
<accession>A0A6A6L2V2</accession>